<comment type="caution">
    <text evidence="4">The sequence shown here is derived from an EMBL/GenBank/DDBJ whole genome shotgun (WGS) entry which is preliminary data.</text>
</comment>
<proteinExistence type="predicted"/>
<gene>
    <name evidence="4" type="ORF">GSLYS_00020643001</name>
</gene>
<dbReference type="SUPFAM" id="SSF49265">
    <property type="entry name" value="Fibronectin type III"/>
    <property type="match status" value="1"/>
</dbReference>
<organism evidence="4 5">
    <name type="scientific">Lymnaea stagnalis</name>
    <name type="common">Great pond snail</name>
    <name type="synonym">Helix stagnalis</name>
    <dbReference type="NCBI Taxonomy" id="6523"/>
    <lineage>
        <taxon>Eukaryota</taxon>
        <taxon>Metazoa</taxon>
        <taxon>Spiralia</taxon>
        <taxon>Lophotrochozoa</taxon>
        <taxon>Mollusca</taxon>
        <taxon>Gastropoda</taxon>
        <taxon>Heterobranchia</taxon>
        <taxon>Euthyneura</taxon>
        <taxon>Panpulmonata</taxon>
        <taxon>Hygrophila</taxon>
        <taxon>Lymnaeoidea</taxon>
        <taxon>Lymnaeidae</taxon>
        <taxon>Lymnaea</taxon>
    </lineage>
</organism>
<evidence type="ECO:0000256" key="3">
    <source>
        <dbReference type="SAM" id="SignalP"/>
    </source>
</evidence>
<feature type="compositionally biased region" description="Polar residues" evidence="1">
    <location>
        <begin position="771"/>
        <end position="780"/>
    </location>
</feature>
<evidence type="ECO:0000313" key="5">
    <source>
        <dbReference type="Proteomes" id="UP001497497"/>
    </source>
</evidence>
<name>A0AAV2IMB2_LYMST</name>
<feature type="transmembrane region" description="Helical" evidence="2">
    <location>
        <begin position="727"/>
        <end position="751"/>
    </location>
</feature>
<feature type="region of interest" description="Disordered" evidence="1">
    <location>
        <begin position="771"/>
        <end position="994"/>
    </location>
</feature>
<dbReference type="InterPro" id="IPR036116">
    <property type="entry name" value="FN3_sf"/>
</dbReference>
<feature type="region of interest" description="Disordered" evidence="1">
    <location>
        <begin position="1131"/>
        <end position="1152"/>
    </location>
</feature>
<feature type="region of interest" description="Disordered" evidence="1">
    <location>
        <begin position="543"/>
        <end position="586"/>
    </location>
</feature>
<dbReference type="EMBL" id="CAXITT010000947">
    <property type="protein sequence ID" value="CAL1547318.1"/>
    <property type="molecule type" value="Genomic_DNA"/>
</dbReference>
<dbReference type="Proteomes" id="UP001497497">
    <property type="component" value="Unassembled WGS sequence"/>
</dbReference>
<feature type="region of interest" description="Disordered" evidence="1">
    <location>
        <begin position="1008"/>
        <end position="1056"/>
    </location>
</feature>
<evidence type="ECO:0000256" key="1">
    <source>
        <dbReference type="SAM" id="MobiDB-lite"/>
    </source>
</evidence>
<keyword evidence="2" id="KW-0812">Transmembrane</keyword>
<sequence length="1152" mass="126678">MGGCLPYHLLVSLLLASHISLATSDALEAHISMCQNDSYVLMAASGADVQLCCDLIESACNTSSESSLLTLGPVGGGEQKSSSNGCHVKLEIRNVSSSDAGPYVCQKDGIDKSKNNLAVVDKIAEPKFEEILVSDNFDVLVRFNIGPLNRNFITEYLVTLMDRNINAKICQTQCESVEKNSVCECRYQNNNTTTYVLGKFNKNNTFSIKAARPDFENPLQSVEIEKSFNLFHHVVPGCVNDLKWSSLGPSEGNIVFKVPDSTHRITGFMNTNLMPLQYHVVLHRTEDILEKIEVNFTKTDSKQQYVAVRFSNLNAYTNYNVTVSGIGGGGEGCRVTLDFRTDKTVPASSPDIDQFSFTRVKNSTETIVMWKALPHSAWADNSVRYNVRVTGSNGGVYSSAMNETYHYIDSQQASFPLSVKIWAVNGQGVSTNYSEIIIPENKVTDLPDTQVEFMKENMANVSVNATSLQHAEQFLVHWCLGSSAGNPCKEYPHTTEKNVSSTFQVDLDLTVNKVTEKELIEIEWCDFNEDEDPLDFRKVNATKTVNPSDSDPQVPDPFSFVRGDTPRKKRSKNLKRRNRARQKKSVSAEDGTKVFFISYKVQGVWSGMVPSSCYYDRKKSKAQIIISFEGENGKQNLRLQQQCDNSKGPEQFLIERYDVFSSTDELCRGNKKKIKSIVNPIFNFSLVEIPQGAKFVCVEGMGNDEATKTETYVKAVHNPEGSTENKVIIISVVVGTVLTVVAFVIIAKLVCACRQRKNYFQEMQKTDSETIFPNLDTNSTEGEESRQSNSTINRLSTNISSGVDSGHSSTFTWALENQSQPSRQKEVESATPSTSDESFSGSGEGSGESQDTESDNIIPSYELDSEHNATGYNTTGDNTTGDNTTGDNTTGDDAVSSENLAGPSENKDTENQQQVLKELGFSFNPKRSSTSSMSSESASEQSDGSNETNDNTSQETESSDCFSESVVGERELSHPSMQGAIDQSHSSMHGAFDQSNSSMHWAMDQSHPSMYGEIDQSPSSMHEAFDQSHPSMHGAIDQSHSSMHGAGDSDLSPFYMHGEDDLSNASMFNGGNTSRSSIQRTRDFSHFSMHLAGDTHSSVHRAGESSHSSMCRADDTSYSSMYGAGEGDLGHSPMHVDIKGNSDLSSEHIPIV</sequence>
<evidence type="ECO:0000256" key="2">
    <source>
        <dbReference type="SAM" id="Phobius"/>
    </source>
</evidence>
<feature type="chain" id="PRO_5043685241" evidence="3">
    <location>
        <begin position="25"/>
        <end position="1152"/>
    </location>
</feature>
<reference evidence="4 5" key="1">
    <citation type="submission" date="2024-04" db="EMBL/GenBank/DDBJ databases">
        <authorList>
            <consortium name="Genoscope - CEA"/>
            <person name="William W."/>
        </authorList>
    </citation>
    <scope>NUCLEOTIDE SEQUENCE [LARGE SCALE GENOMIC DNA]</scope>
</reference>
<feature type="compositionally biased region" description="Low complexity" evidence="1">
    <location>
        <begin position="868"/>
        <end position="893"/>
    </location>
</feature>
<feature type="compositionally biased region" description="Basic residues" evidence="1">
    <location>
        <begin position="567"/>
        <end position="584"/>
    </location>
</feature>
<keyword evidence="2" id="KW-0472">Membrane</keyword>
<feature type="compositionally biased region" description="Low complexity" evidence="1">
    <location>
        <begin position="928"/>
        <end position="945"/>
    </location>
</feature>
<keyword evidence="2" id="KW-1133">Transmembrane helix</keyword>
<keyword evidence="5" id="KW-1185">Reference proteome</keyword>
<feature type="compositionally biased region" description="Polar residues" evidence="1">
    <location>
        <begin position="981"/>
        <end position="994"/>
    </location>
</feature>
<accession>A0AAV2IMB2</accession>
<keyword evidence="3" id="KW-0732">Signal</keyword>
<feature type="compositionally biased region" description="Polar residues" evidence="1">
    <location>
        <begin position="787"/>
        <end position="822"/>
    </location>
</feature>
<protein>
    <submittedName>
        <fullName evidence="4">Uncharacterized protein</fullName>
    </submittedName>
</protein>
<feature type="signal peptide" evidence="3">
    <location>
        <begin position="1"/>
        <end position="24"/>
    </location>
</feature>
<feature type="compositionally biased region" description="Polar residues" evidence="1">
    <location>
        <begin position="946"/>
        <end position="962"/>
    </location>
</feature>
<evidence type="ECO:0000313" key="4">
    <source>
        <dbReference type="EMBL" id="CAL1547318.1"/>
    </source>
</evidence>
<dbReference type="AlphaFoldDB" id="A0AAV2IMB2"/>